<dbReference type="GeneID" id="70235182"/>
<evidence type="ECO:0000256" key="7">
    <source>
        <dbReference type="ARBA" id="ARBA00047899"/>
    </source>
</evidence>
<dbReference type="PROSITE" id="PS00107">
    <property type="entry name" value="PROTEIN_KINASE_ATP"/>
    <property type="match status" value="1"/>
</dbReference>
<keyword evidence="5" id="KW-0418">Kinase</keyword>
<evidence type="ECO:0000256" key="4">
    <source>
        <dbReference type="ARBA" id="ARBA00022741"/>
    </source>
</evidence>
<reference evidence="12" key="2">
    <citation type="submission" date="2021-01" db="EMBL/GenBank/DDBJ databases">
        <authorList>
            <person name="Schikora-Tamarit M.A."/>
        </authorList>
    </citation>
    <scope>NUCLEOTIDE SEQUENCE</scope>
    <source>
        <strain evidence="12">CBS6075</strain>
    </source>
</reference>
<dbReference type="InterPro" id="IPR011009">
    <property type="entry name" value="Kinase-like_dom_sf"/>
</dbReference>
<comment type="catalytic activity">
    <reaction evidence="8">
        <text>L-seryl-[protein] + ATP = O-phospho-L-seryl-[protein] + ADP + H(+)</text>
        <dbReference type="Rhea" id="RHEA:17989"/>
        <dbReference type="Rhea" id="RHEA-COMP:9863"/>
        <dbReference type="Rhea" id="RHEA-COMP:11604"/>
        <dbReference type="ChEBI" id="CHEBI:15378"/>
        <dbReference type="ChEBI" id="CHEBI:29999"/>
        <dbReference type="ChEBI" id="CHEBI:30616"/>
        <dbReference type="ChEBI" id="CHEBI:83421"/>
        <dbReference type="ChEBI" id="CHEBI:456216"/>
        <dbReference type="EC" id="2.7.11.1"/>
    </reaction>
</comment>
<evidence type="ECO:0000256" key="8">
    <source>
        <dbReference type="ARBA" id="ARBA00048679"/>
    </source>
</evidence>
<evidence type="ECO:0000256" key="9">
    <source>
        <dbReference type="PROSITE-ProRule" id="PRU10141"/>
    </source>
</evidence>
<dbReference type="Gene3D" id="1.10.510.10">
    <property type="entry name" value="Transferase(Phosphotransferase) domain 1"/>
    <property type="match status" value="1"/>
</dbReference>
<dbReference type="PANTHER" id="PTHR24343:SF137">
    <property type="entry name" value="SERINE_THREONINE-PROTEIN KINASE HRK1"/>
    <property type="match status" value="1"/>
</dbReference>
<feature type="region of interest" description="Disordered" evidence="10">
    <location>
        <begin position="1"/>
        <end position="101"/>
    </location>
</feature>
<dbReference type="RefSeq" id="XP_046061722.1">
    <property type="nucleotide sequence ID" value="XM_046204170.1"/>
</dbReference>
<dbReference type="InterPro" id="IPR008271">
    <property type="entry name" value="Ser/Thr_kinase_AS"/>
</dbReference>
<evidence type="ECO:0000313" key="13">
    <source>
        <dbReference type="Proteomes" id="UP000769157"/>
    </source>
</evidence>
<dbReference type="InterPro" id="IPR017441">
    <property type="entry name" value="Protein_kinase_ATP_BS"/>
</dbReference>
<dbReference type="GO" id="GO:0005829">
    <property type="term" value="C:cytosol"/>
    <property type="evidence" value="ECO:0007669"/>
    <property type="project" value="TreeGrafter"/>
</dbReference>
<keyword evidence="13" id="KW-1185">Reference proteome</keyword>
<dbReference type="GO" id="GO:0005524">
    <property type="term" value="F:ATP binding"/>
    <property type="evidence" value="ECO:0007669"/>
    <property type="project" value="UniProtKB-UniRule"/>
</dbReference>
<evidence type="ECO:0000256" key="2">
    <source>
        <dbReference type="ARBA" id="ARBA00022527"/>
    </source>
</evidence>
<keyword evidence="4 9" id="KW-0547">Nucleotide-binding</keyword>
<dbReference type="SMART" id="SM00220">
    <property type="entry name" value="S_TKc"/>
    <property type="match status" value="1"/>
</dbReference>
<keyword evidence="2" id="KW-0723">Serine/threonine-protein kinase</keyword>
<name>A0A9P8T5G4_9ASCO</name>
<dbReference type="Proteomes" id="UP000769157">
    <property type="component" value="Unassembled WGS sequence"/>
</dbReference>
<feature type="domain" description="Protein kinase" evidence="11">
    <location>
        <begin position="187"/>
        <end position="460"/>
    </location>
</feature>
<dbReference type="SUPFAM" id="SSF56112">
    <property type="entry name" value="Protein kinase-like (PK-like)"/>
    <property type="match status" value="1"/>
</dbReference>
<evidence type="ECO:0000256" key="6">
    <source>
        <dbReference type="ARBA" id="ARBA00022840"/>
    </source>
</evidence>
<organism evidence="12 13">
    <name type="scientific">Ogataea philodendri</name>
    <dbReference type="NCBI Taxonomy" id="1378263"/>
    <lineage>
        <taxon>Eukaryota</taxon>
        <taxon>Fungi</taxon>
        <taxon>Dikarya</taxon>
        <taxon>Ascomycota</taxon>
        <taxon>Saccharomycotina</taxon>
        <taxon>Pichiomycetes</taxon>
        <taxon>Pichiales</taxon>
        <taxon>Pichiaceae</taxon>
        <taxon>Ogataea</taxon>
    </lineage>
</organism>
<dbReference type="PANTHER" id="PTHR24343">
    <property type="entry name" value="SERINE/THREONINE KINASE"/>
    <property type="match status" value="1"/>
</dbReference>
<dbReference type="GO" id="GO:0030447">
    <property type="term" value="P:filamentous growth"/>
    <property type="evidence" value="ECO:0007669"/>
    <property type="project" value="UniProtKB-ARBA"/>
</dbReference>
<sequence length="507" mass="56445">MPKSDDHLQVPSSMTSLAMERNGSSSSLHSHSSSTATGASSNVLSKLFRKGSDRSIRSNRSVLSSSSRPPSTFTTDTPTLTPKASNSSAASTAASSDSSSLRHLKLRRFLKPPFKQHKVKEQQEHLHHVIHNKLSKLKIGGHHPGLARQKLELHQNAQEGHEQTPSSNDGPTVRKLVAAYGEIPDIAVEKNVLGEGAGGSVLIVRRPSDGMVFAIKKFRPQNSRETDYDYRKKVYTEYQLSADLRQENVIRVYDLLNEQNLYVMVMEYCKYDFFTIVMGGVMSKDEIYCYFRQMVQGVLYLHGQGIAHRDLKLDNCVVNEQGILKLIDFGSAARFRDPALDDPRSIIKVRGIVGSDPYLAPECLSLSSYDPRPADVWSLAIIFCCMVLRRFPWKIPKTTDNSFKAFVGEPATEENPKPTPGSTKLLKMLPSKSSHLIGQMLAVDPRDRIGLPEAVQSPFLAEVDWCHDNIKGKHSHYLVTEEDLQRADAELKKQAEPPAKAPVNKAV</sequence>
<reference evidence="12" key="1">
    <citation type="journal article" date="2021" name="Open Biol.">
        <title>Shared evolutionary footprints suggest mitochondrial oxidative damage underlies multiple complex I losses in fungi.</title>
        <authorList>
            <person name="Schikora-Tamarit M.A."/>
            <person name="Marcet-Houben M."/>
            <person name="Nosek J."/>
            <person name="Gabaldon T."/>
        </authorList>
    </citation>
    <scope>NUCLEOTIDE SEQUENCE</scope>
    <source>
        <strain evidence="12">CBS6075</strain>
    </source>
</reference>
<evidence type="ECO:0000256" key="10">
    <source>
        <dbReference type="SAM" id="MobiDB-lite"/>
    </source>
</evidence>
<feature type="binding site" evidence="9">
    <location>
        <position position="217"/>
    </location>
    <ligand>
        <name>ATP</name>
        <dbReference type="ChEBI" id="CHEBI:30616"/>
    </ligand>
</feature>
<keyword evidence="6 9" id="KW-0067">ATP-binding</keyword>
<comment type="caution">
    <text evidence="12">The sequence shown here is derived from an EMBL/GenBank/DDBJ whole genome shotgun (WGS) entry which is preliminary data.</text>
</comment>
<evidence type="ECO:0000313" key="12">
    <source>
        <dbReference type="EMBL" id="KAH3666766.1"/>
    </source>
</evidence>
<dbReference type="EC" id="2.7.11.1" evidence="1"/>
<gene>
    <name evidence="12" type="ORF">OGAPHI_003215</name>
</gene>
<evidence type="ECO:0000256" key="5">
    <source>
        <dbReference type="ARBA" id="ARBA00022777"/>
    </source>
</evidence>
<proteinExistence type="predicted"/>
<evidence type="ECO:0000256" key="3">
    <source>
        <dbReference type="ARBA" id="ARBA00022679"/>
    </source>
</evidence>
<feature type="compositionally biased region" description="Low complexity" evidence="10">
    <location>
        <begin position="23"/>
        <end position="41"/>
    </location>
</feature>
<comment type="catalytic activity">
    <reaction evidence="7">
        <text>L-threonyl-[protein] + ATP = O-phospho-L-threonyl-[protein] + ADP + H(+)</text>
        <dbReference type="Rhea" id="RHEA:46608"/>
        <dbReference type="Rhea" id="RHEA-COMP:11060"/>
        <dbReference type="Rhea" id="RHEA-COMP:11605"/>
        <dbReference type="ChEBI" id="CHEBI:15378"/>
        <dbReference type="ChEBI" id="CHEBI:30013"/>
        <dbReference type="ChEBI" id="CHEBI:30616"/>
        <dbReference type="ChEBI" id="CHEBI:61977"/>
        <dbReference type="ChEBI" id="CHEBI:456216"/>
        <dbReference type="EC" id="2.7.11.1"/>
    </reaction>
</comment>
<dbReference type="EMBL" id="JAEUBE010000199">
    <property type="protein sequence ID" value="KAH3666766.1"/>
    <property type="molecule type" value="Genomic_DNA"/>
</dbReference>
<dbReference type="GO" id="GO:0004674">
    <property type="term" value="F:protein serine/threonine kinase activity"/>
    <property type="evidence" value="ECO:0007669"/>
    <property type="project" value="UniProtKB-KW"/>
</dbReference>
<dbReference type="InterPro" id="IPR000719">
    <property type="entry name" value="Prot_kinase_dom"/>
</dbReference>
<feature type="compositionally biased region" description="Low complexity" evidence="10">
    <location>
        <begin position="58"/>
        <end position="99"/>
    </location>
</feature>
<dbReference type="OrthoDB" id="6513151at2759"/>
<accession>A0A9P8T5G4</accession>
<evidence type="ECO:0000259" key="11">
    <source>
        <dbReference type="PROSITE" id="PS50011"/>
    </source>
</evidence>
<dbReference type="AlphaFoldDB" id="A0A9P8T5G4"/>
<dbReference type="Pfam" id="PF00069">
    <property type="entry name" value="Pkinase"/>
    <property type="match status" value="1"/>
</dbReference>
<protein>
    <recommendedName>
        <fullName evidence="1">non-specific serine/threonine protein kinase</fullName>
        <ecNumber evidence="1">2.7.11.1</ecNumber>
    </recommendedName>
</protein>
<dbReference type="PROSITE" id="PS50011">
    <property type="entry name" value="PROTEIN_KINASE_DOM"/>
    <property type="match status" value="1"/>
</dbReference>
<evidence type="ECO:0000256" key="1">
    <source>
        <dbReference type="ARBA" id="ARBA00012513"/>
    </source>
</evidence>
<dbReference type="PROSITE" id="PS00108">
    <property type="entry name" value="PROTEIN_KINASE_ST"/>
    <property type="match status" value="1"/>
</dbReference>
<keyword evidence="3" id="KW-0808">Transferase</keyword>